<protein>
    <submittedName>
        <fullName evidence="1">Uncharacterized protein</fullName>
    </submittedName>
</protein>
<comment type="caution">
    <text evidence="1">The sequence shown here is derived from an EMBL/GenBank/DDBJ whole genome shotgun (WGS) entry which is preliminary data.</text>
</comment>
<keyword evidence="2" id="KW-1185">Reference proteome</keyword>
<accession>A0ABR8AED7</accession>
<evidence type="ECO:0000313" key="2">
    <source>
        <dbReference type="Proteomes" id="UP000658514"/>
    </source>
</evidence>
<gene>
    <name evidence="1" type="ORF">H6G24_23275</name>
</gene>
<sequence length="163" mass="18753">MNRILFSGAISLIRSELGITDLKEKVDYNKESANLFKISRSQENLFNEDLQYLLFGQIDEKIIPYSWIQASWNYIDKFRCSFGFNLAEVLLYPMITIVGTPDIPVPVTKEQENTIKKSLESLPEFTIERLWIKSPEELAVLLDNRVIQNERFEGGDVGPHAPV</sequence>
<evidence type="ECO:0000313" key="1">
    <source>
        <dbReference type="EMBL" id="MBD2198392.1"/>
    </source>
</evidence>
<dbReference type="RefSeq" id="WP_190545959.1">
    <property type="nucleotide sequence ID" value="NZ_CAWPNO010000074.1"/>
</dbReference>
<name>A0ABR8AED7_9CYAN</name>
<dbReference type="Proteomes" id="UP000658514">
    <property type="component" value="Unassembled WGS sequence"/>
</dbReference>
<proteinExistence type="predicted"/>
<reference evidence="1 2" key="1">
    <citation type="journal article" date="2020" name="ISME J.">
        <title>Comparative genomics reveals insights into cyanobacterial evolution and habitat adaptation.</title>
        <authorList>
            <person name="Chen M.Y."/>
            <person name="Teng W.K."/>
            <person name="Zhao L."/>
            <person name="Hu C.X."/>
            <person name="Zhou Y.K."/>
            <person name="Han B.P."/>
            <person name="Song L.R."/>
            <person name="Shu W.S."/>
        </authorList>
    </citation>
    <scope>NUCLEOTIDE SEQUENCE [LARGE SCALE GENOMIC DNA]</scope>
    <source>
        <strain evidence="1 2">FACHB-288</strain>
    </source>
</reference>
<organism evidence="1 2">
    <name type="scientific">Calothrix parietina FACHB-288</name>
    <dbReference type="NCBI Taxonomy" id="2692896"/>
    <lineage>
        <taxon>Bacteria</taxon>
        <taxon>Bacillati</taxon>
        <taxon>Cyanobacteriota</taxon>
        <taxon>Cyanophyceae</taxon>
        <taxon>Nostocales</taxon>
        <taxon>Calotrichaceae</taxon>
        <taxon>Calothrix</taxon>
    </lineage>
</organism>
<dbReference type="EMBL" id="JACJQH010000040">
    <property type="protein sequence ID" value="MBD2198392.1"/>
    <property type="molecule type" value="Genomic_DNA"/>
</dbReference>